<dbReference type="EMBL" id="KR149291">
    <property type="protein sequence ID" value="AKH49546.1"/>
    <property type="molecule type" value="Genomic_DNA"/>
</dbReference>
<evidence type="ECO:0000313" key="1">
    <source>
        <dbReference type="EMBL" id="AKH49546.1"/>
    </source>
</evidence>
<evidence type="ECO:0000313" key="2">
    <source>
        <dbReference type="Proteomes" id="UP000201251"/>
    </source>
</evidence>
<keyword evidence="2" id="KW-1185">Reference proteome</keyword>
<dbReference type="Proteomes" id="UP000201251">
    <property type="component" value="Segment"/>
</dbReference>
<reference evidence="1 2" key="1">
    <citation type="submission" date="2015-04" db="EMBL/GenBank/DDBJ databases">
        <authorList>
            <person name="Shneider M."/>
            <person name="Miroshnikov K."/>
            <person name="Schetinin A."/>
            <person name="Alhovsky S."/>
        </authorList>
    </citation>
    <scope>NUCLEOTIDE SEQUENCE [LARGE SCALE GENOMIC DNA]</scope>
</reference>
<gene>
    <name evidence="1" type="primary">ORF4</name>
</gene>
<dbReference type="OrthoDB" id="39399at10239"/>
<sequence>MSQRTNLKKAFKIARMVMTYGASERATKKAYIRHHIRLPARQQRWVIRSVHIQLHEPFMVPKDLVPSATGFAKRQEF</sequence>
<dbReference type="KEGG" id="vg:26625812"/>
<protein>
    <submittedName>
        <fullName evidence="1">Uncharacterized protein</fullName>
    </submittedName>
</protein>
<name>A0A0F7LCS0_9CAUD</name>
<proteinExistence type="predicted"/>
<accession>A0A0F7LCS0</accession>
<organism evidence="1 2">
    <name type="scientific">Klebsiella phage K5</name>
    <dbReference type="NCBI Taxonomy" id="1647374"/>
    <lineage>
        <taxon>Viruses</taxon>
        <taxon>Duplodnaviria</taxon>
        <taxon>Heunggongvirae</taxon>
        <taxon>Uroviricota</taxon>
        <taxon>Caudoviricetes</taxon>
        <taxon>Autographivirales</taxon>
        <taxon>Autotranscriptaviridae</taxon>
        <taxon>Studiervirinae</taxon>
        <taxon>Przondovirus</taxon>
        <taxon>Przondovirus K5</taxon>
    </lineage>
</organism>
<dbReference type="GeneID" id="26625812"/>
<dbReference type="RefSeq" id="YP_009198632.1">
    <property type="nucleotide sequence ID" value="NC_028800.1"/>
</dbReference>